<protein>
    <submittedName>
        <fullName evidence="2">Uncharacterized protein</fullName>
    </submittedName>
</protein>
<evidence type="ECO:0000313" key="2">
    <source>
        <dbReference type="EMBL" id="MFB9532690.1"/>
    </source>
</evidence>
<dbReference type="EMBL" id="JBHMCE010000014">
    <property type="protein sequence ID" value="MFB9532690.1"/>
    <property type="molecule type" value="Genomic_DNA"/>
</dbReference>
<reference evidence="2 3" key="1">
    <citation type="submission" date="2024-09" db="EMBL/GenBank/DDBJ databases">
        <authorList>
            <person name="Sun Q."/>
            <person name="Mori K."/>
        </authorList>
    </citation>
    <scope>NUCLEOTIDE SEQUENCE [LARGE SCALE GENOMIC DNA]</scope>
    <source>
        <strain evidence="2 3">JCM 3323</strain>
    </source>
</reference>
<evidence type="ECO:0000313" key="3">
    <source>
        <dbReference type="Proteomes" id="UP001589646"/>
    </source>
</evidence>
<evidence type="ECO:0000256" key="1">
    <source>
        <dbReference type="SAM" id="MobiDB-lite"/>
    </source>
</evidence>
<organism evidence="2 3">
    <name type="scientific">Nonomuraea roseola</name>
    <dbReference type="NCBI Taxonomy" id="46179"/>
    <lineage>
        <taxon>Bacteria</taxon>
        <taxon>Bacillati</taxon>
        <taxon>Actinomycetota</taxon>
        <taxon>Actinomycetes</taxon>
        <taxon>Streptosporangiales</taxon>
        <taxon>Streptosporangiaceae</taxon>
        <taxon>Nonomuraea</taxon>
    </lineage>
</organism>
<feature type="region of interest" description="Disordered" evidence="1">
    <location>
        <begin position="19"/>
        <end position="38"/>
    </location>
</feature>
<name>A0ABV5QB22_9ACTN</name>
<keyword evidence="3" id="KW-1185">Reference proteome</keyword>
<gene>
    <name evidence="2" type="ORF">ACFFRN_39305</name>
</gene>
<sequence length="118" mass="13365">MVVNPPAKLLLKPRLKINLSDNGRPQVPQPRGPRGGRTLLNRYNFIGRRIEDGVVDADDVLRTEWQPVIRLHQQLGPFIEAETARLAARARQFGETPYPQATGEPFRRQFTAELAPTE</sequence>
<dbReference type="RefSeq" id="WP_346117741.1">
    <property type="nucleotide sequence ID" value="NZ_BAAAXC010000005.1"/>
</dbReference>
<comment type="caution">
    <text evidence="2">The sequence shown here is derived from an EMBL/GenBank/DDBJ whole genome shotgun (WGS) entry which is preliminary data.</text>
</comment>
<accession>A0ABV5QB22</accession>
<dbReference type="Proteomes" id="UP001589646">
    <property type="component" value="Unassembled WGS sequence"/>
</dbReference>
<proteinExistence type="predicted"/>